<name>A0A109JXY7_9HYPH</name>
<protein>
    <submittedName>
        <fullName evidence="2">Transporter</fullName>
    </submittedName>
</protein>
<dbReference type="EMBL" id="LNCD01000031">
    <property type="protein sequence ID" value="KWV57162.1"/>
    <property type="molecule type" value="Genomic_DNA"/>
</dbReference>
<reference evidence="2 3" key="1">
    <citation type="submission" date="2015-11" db="EMBL/GenBank/DDBJ databases">
        <title>Draft Genome Sequence of the Strain BR 10423 (Rhizobium sp.) isolated from nodules of Mimosa pudica.</title>
        <authorList>
            <person name="Barauna A.C."/>
            <person name="Zilli J.E."/>
            <person name="Simoes-Araujo J.L."/>
            <person name="Reis V.M."/>
            <person name="James E.K."/>
            <person name="Reis F.B.Jr."/>
            <person name="Rouws L.F."/>
            <person name="Passos S.R."/>
            <person name="Gois S.R."/>
        </authorList>
    </citation>
    <scope>NUCLEOTIDE SEQUENCE [LARGE SCALE GENOMIC DNA]</scope>
    <source>
        <strain evidence="2 3">BR10423</strain>
    </source>
</reference>
<dbReference type="OrthoDB" id="9790409at2"/>
<dbReference type="Pfam" id="PF20398">
    <property type="entry name" value="DUF6691"/>
    <property type="match status" value="1"/>
</dbReference>
<organism evidence="2 3">
    <name type="scientific">Rhizobium altiplani</name>
    <dbReference type="NCBI Taxonomy" id="1864509"/>
    <lineage>
        <taxon>Bacteria</taxon>
        <taxon>Pseudomonadati</taxon>
        <taxon>Pseudomonadota</taxon>
        <taxon>Alphaproteobacteria</taxon>
        <taxon>Hyphomicrobiales</taxon>
        <taxon>Rhizobiaceae</taxon>
        <taxon>Rhizobium/Agrobacterium group</taxon>
        <taxon>Rhizobium</taxon>
    </lineage>
</organism>
<evidence type="ECO:0000313" key="3">
    <source>
        <dbReference type="Proteomes" id="UP000068164"/>
    </source>
</evidence>
<sequence length="146" mass="15531">MTSRILAAILCGILFGIGLVVSDMVNPARVLGFLDVAGDWDPSLAFVMGGALIPSSVAYAIKQYRSRPAFDTKFHVPTSRSIDARLVFGAVLFGLGWGLVGFCPGPAIASLATGRWETVLFAMAMIAGMFAYRIAQSGRSAPLRFN</sequence>
<keyword evidence="1" id="KW-0472">Membrane</keyword>
<dbReference type="Proteomes" id="UP000068164">
    <property type="component" value="Unassembled WGS sequence"/>
</dbReference>
<keyword evidence="3" id="KW-1185">Reference proteome</keyword>
<feature type="transmembrane region" description="Helical" evidence="1">
    <location>
        <begin position="114"/>
        <end position="135"/>
    </location>
</feature>
<feature type="transmembrane region" description="Helical" evidence="1">
    <location>
        <begin position="82"/>
        <end position="102"/>
    </location>
</feature>
<dbReference type="InterPro" id="IPR046513">
    <property type="entry name" value="DUF6691"/>
</dbReference>
<dbReference type="RefSeq" id="WP_062368852.1">
    <property type="nucleotide sequence ID" value="NZ_LNCD01000031.1"/>
</dbReference>
<proteinExistence type="predicted"/>
<keyword evidence="1" id="KW-0812">Transmembrane</keyword>
<evidence type="ECO:0000256" key="1">
    <source>
        <dbReference type="SAM" id="Phobius"/>
    </source>
</evidence>
<evidence type="ECO:0000313" key="2">
    <source>
        <dbReference type="EMBL" id="KWV57162.1"/>
    </source>
</evidence>
<dbReference type="AlphaFoldDB" id="A0A109JXY7"/>
<feature type="transmembrane region" description="Helical" evidence="1">
    <location>
        <begin position="43"/>
        <end position="61"/>
    </location>
</feature>
<gene>
    <name evidence="2" type="ORF">AS026_31510</name>
</gene>
<comment type="caution">
    <text evidence="2">The sequence shown here is derived from an EMBL/GenBank/DDBJ whole genome shotgun (WGS) entry which is preliminary data.</text>
</comment>
<accession>A0A109JXY7</accession>
<keyword evidence="1" id="KW-1133">Transmembrane helix</keyword>